<evidence type="ECO:0000256" key="2">
    <source>
        <dbReference type="ARBA" id="ARBA00022833"/>
    </source>
</evidence>
<evidence type="ECO:0000256" key="4">
    <source>
        <dbReference type="ARBA" id="ARBA00036832"/>
    </source>
</evidence>
<dbReference type="InterPro" id="IPR006680">
    <property type="entry name" value="Amidohydro-rel"/>
</dbReference>
<keyword evidence="2" id="KW-0862">Zinc</keyword>
<keyword evidence="8" id="KW-1185">Reference proteome</keyword>
<organism evidence="7 8">
    <name type="scientific">Ktedonosporobacter rubrisoli</name>
    <dbReference type="NCBI Taxonomy" id="2509675"/>
    <lineage>
        <taxon>Bacteria</taxon>
        <taxon>Bacillati</taxon>
        <taxon>Chloroflexota</taxon>
        <taxon>Ktedonobacteria</taxon>
        <taxon>Ktedonobacterales</taxon>
        <taxon>Ktedonosporobacteraceae</taxon>
        <taxon>Ktedonosporobacter</taxon>
    </lineage>
</organism>
<dbReference type="EC" id="4.1.1.52" evidence="5"/>
<dbReference type="RefSeq" id="WP_129885858.1">
    <property type="nucleotide sequence ID" value="NZ_CP035758.1"/>
</dbReference>
<evidence type="ECO:0000313" key="8">
    <source>
        <dbReference type="Proteomes" id="UP000290365"/>
    </source>
</evidence>
<dbReference type="InterPro" id="IPR032465">
    <property type="entry name" value="ACMSD"/>
</dbReference>
<dbReference type="EMBL" id="CP035758">
    <property type="protein sequence ID" value="QBD75259.1"/>
    <property type="molecule type" value="Genomic_DNA"/>
</dbReference>
<dbReference type="KEGG" id="kbs:EPA93_04310"/>
<keyword evidence="1" id="KW-0479">Metal-binding</keyword>
<dbReference type="GO" id="GO:0005829">
    <property type="term" value="C:cytosol"/>
    <property type="evidence" value="ECO:0007669"/>
    <property type="project" value="TreeGrafter"/>
</dbReference>
<dbReference type="Pfam" id="PF04909">
    <property type="entry name" value="Amidohydro_2"/>
    <property type="match status" value="1"/>
</dbReference>
<sequence length="351" mass="39233">MQKISSNETIIDIHRHIAHPSLMANLAAFPREVFLENIPDQQDAKEDTTHFQRSVFNDIDAQVQAQNQAGITKGLLGNAFLLADVKPHVGKVAQDVAAALNDNLAGFVARYPNKLDFLATVHPFEPGYEKEIERSLTRLGAKGLTLDSSYAGRWLDDPVLEPFWAHVQSRDIAVSLHPPINPLWLPGNDTFRMQELLYRPFDVITSSARMICSGLFDRYPQLKVVIPFGGAGLLNLLGRLEYFYQIGFIGAQGKNAVTCQRPPSSYMRTNLYIDLSLSFSPSTIRQAIEICGTERVLFGSDYPAALTIEEQIADVKQLDLRAEEKEQILWKNSNELFHLDVQGHASALQSN</sequence>
<dbReference type="Gene3D" id="3.20.20.140">
    <property type="entry name" value="Metal-dependent hydrolases"/>
    <property type="match status" value="1"/>
</dbReference>
<dbReference type="GO" id="GO:0016787">
    <property type="term" value="F:hydrolase activity"/>
    <property type="evidence" value="ECO:0007669"/>
    <property type="project" value="InterPro"/>
</dbReference>
<evidence type="ECO:0000259" key="6">
    <source>
        <dbReference type="Pfam" id="PF04909"/>
    </source>
</evidence>
<dbReference type="PANTHER" id="PTHR21240">
    <property type="entry name" value="2-AMINO-3-CARBOXYLMUCONATE-6-SEMIALDEHYDE DECARBOXYLASE"/>
    <property type="match status" value="1"/>
</dbReference>
<evidence type="ECO:0000313" key="7">
    <source>
        <dbReference type="EMBL" id="QBD75259.1"/>
    </source>
</evidence>
<dbReference type="PANTHER" id="PTHR21240:SF29">
    <property type="entry name" value="AMIDOHYDROLASE-RELATED DOMAIN-CONTAINING PROTEIN"/>
    <property type="match status" value="1"/>
</dbReference>
<dbReference type="SUPFAM" id="SSF51556">
    <property type="entry name" value="Metallo-dependent hydrolases"/>
    <property type="match status" value="1"/>
</dbReference>
<dbReference type="OrthoDB" id="9777673at2"/>
<dbReference type="GO" id="GO:0019748">
    <property type="term" value="P:secondary metabolic process"/>
    <property type="evidence" value="ECO:0007669"/>
    <property type="project" value="TreeGrafter"/>
</dbReference>
<evidence type="ECO:0000256" key="1">
    <source>
        <dbReference type="ARBA" id="ARBA00022723"/>
    </source>
</evidence>
<reference evidence="7 8" key="1">
    <citation type="submission" date="2019-01" db="EMBL/GenBank/DDBJ databases">
        <title>Ktedonosporobacter rubrisoli SCAWS-G2.</title>
        <authorList>
            <person name="Huang Y."/>
            <person name="Yan B."/>
        </authorList>
    </citation>
    <scope>NUCLEOTIDE SEQUENCE [LARGE SCALE GENOMIC DNA]</scope>
    <source>
        <strain evidence="7 8">SCAWS-G2</strain>
    </source>
</reference>
<name>A0A4P6JJI1_KTERU</name>
<dbReference type="GO" id="GO:0046872">
    <property type="term" value="F:metal ion binding"/>
    <property type="evidence" value="ECO:0007669"/>
    <property type="project" value="UniProtKB-KW"/>
</dbReference>
<evidence type="ECO:0000256" key="5">
    <source>
        <dbReference type="ARBA" id="ARBA00038889"/>
    </source>
</evidence>
<dbReference type="GO" id="GO:0047596">
    <property type="term" value="F:6-methylsalicylate decarboxylase activity"/>
    <property type="evidence" value="ECO:0007669"/>
    <property type="project" value="UniProtKB-EC"/>
</dbReference>
<proteinExistence type="predicted"/>
<protein>
    <recommendedName>
        <fullName evidence="5">6-methylsalicylate decarboxylase</fullName>
        <ecNumber evidence="5">4.1.1.52</ecNumber>
    </recommendedName>
</protein>
<accession>A0A4P6JJI1</accession>
<comment type="catalytic activity">
    <reaction evidence="4">
        <text>6-methylsalicylate + H(+) = 3-methylphenol + CO2</text>
        <dbReference type="Rhea" id="RHEA:23112"/>
        <dbReference type="ChEBI" id="CHEBI:15378"/>
        <dbReference type="ChEBI" id="CHEBI:16526"/>
        <dbReference type="ChEBI" id="CHEBI:17231"/>
        <dbReference type="ChEBI" id="CHEBI:36658"/>
        <dbReference type="EC" id="4.1.1.52"/>
    </reaction>
    <physiologicalReaction direction="left-to-right" evidence="4">
        <dbReference type="Rhea" id="RHEA:23113"/>
    </physiologicalReaction>
</comment>
<gene>
    <name evidence="7" type="ORF">EPA93_04310</name>
</gene>
<evidence type="ECO:0000256" key="3">
    <source>
        <dbReference type="ARBA" id="ARBA00023239"/>
    </source>
</evidence>
<keyword evidence="3" id="KW-0456">Lyase</keyword>
<feature type="domain" description="Amidohydrolase-related" evidence="6">
    <location>
        <begin position="11"/>
        <end position="339"/>
    </location>
</feature>
<dbReference type="Proteomes" id="UP000290365">
    <property type="component" value="Chromosome"/>
</dbReference>
<dbReference type="AlphaFoldDB" id="A0A4P6JJI1"/>
<dbReference type="InterPro" id="IPR032466">
    <property type="entry name" value="Metal_Hydrolase"/>
</dbReference>